<reference evidence="6" key="1">
    <citation type="journal article" date="2019" name="Int. J. Syst. Evol. Microbiol.">
        <title>The Global Catalogue of Microorganisms (GCM) 10K type strain sequencing project: providing services to taxonomists for standard genome sequencing and annotation.</title>
        <authorList>
            <consortium name="The Broad Institute Genomics Platform"/>
            <consortium name="The Broad Institute Genome Sequencing Center for Infectious Disease"/>
            <person name="Wu L."/>
            <person name="Ma J."/>
        </authorList>
    </citation>
    <scope>NUCLEOTIDE SEQUENCE [LARGE SCALE GENOMIC DNA]</scope>
    <source>
        <strain evidence="6">JCM 11650</strain>
    </source>
</reference>
<dbReference type="InterPro" id="IPR001478">
    <property type="entry name" value="PDZ"/>
</dbReference>
<organism evidence="5 6">
    <name type="scientific">Brachybacterium rhamnosum</name>
    <dbReference type="NCBI Taxonomy" id="173361"/>
    <lineage>
        <taxon>Bacteria</taxon>
        <taxon>Bacillati</taxon>
        <taxon>Actinomycetota</taxon>
        <taxon>Actinomycetes</taxon>
        <taxon>Micrococcales</taxon>
        <taxon>Dermabacteraceae</taxon>
        <taxon>Brachybacterium</taxon>
    </lineage>
</organism>
<evidence type="ECO:0000259" key="3">
    <source>
        <dbReference type="PROSITE" id="PS50106"/>
    </source>
</evidence>
<evidence type="ECO:0000259" key="4">
    <source>
        <dbReference type="PROSITE" id="PS51786"/>
    </source>
</evidence>
<keyword evidence="6" id="KW-1185">Reference proteome</keyword>
<proteinExistence type="inferred from homology"/>
<dbReference type="EMBL" id="JBHUFL010000001">
    <property type="protein sequence ID" value="MFD1833642.1"/>
    <property type="molecule type" value="Genomic_DNA"/>
</dbReference>
<dbReference type="Gene3D" id="2.30.42.10">
    <property type="match status" value="1"/>
</dbReference>
<comment type="catalytic activity">
    <reaction evidence="1">
        <text>Hydrolysis of proteins in presence of ATP.</text>
        <dbReference type="EC" id="3.4.21.53"/>
    </reaction>
</comment>
<keyword evidence="1" id="KW-0720">Serine protease</keyword>
<dbReference type="Pfam" id="PF13180">
    <property type="entry name" value="PDZ_2"/>
    <property type="match status" value="1"/>
</dbReference>
<keyword evidence="1" id="KW-0645">Protease</keyword>
<dbReference type="InterPro" id="IPR014721">
    <property type="entry name" value="Ribsml_uS5_D2-typ_fold_subgr"/>
</dbReference>
<sequence length="358" mass="36746">MSSPAPSTLHRPVLAGVSLASLCVMILGASLLPVPYVIESPGPAIDVLGDYEDEKILTIDGGDEHPTYPTDGELMMTTVSVDGGPGYRVTAAEVLVAWFDGTRSVLPRELLYPEDQSAEESSLETSVQMSTSQQDAVAVALDELDIPYEDTVIVAGVETGAPADGVLEPGDRVLRINGESASDTAGFQALAAATPAGQDVEMTVEREGEEQTLQVPTEQADGKPRMGIVLGAGHDFPIDVGISVGDVGGPSAGTMFALSVYDELTPGALTGGKDIAGTGTIDAEGAVGAIGGIRQKMVGARDAGADYFLAPAENCDEVTGHVPDGLAVVKVSTFEEARHAVETIGSTGSTDDLPTCSS</sequence>
<dbReference type="PROSITE" id="PS50106">
    <property type="entry name" value="PDZ"/>
    <property type="match status" value="1"/>
</dbReference>
<dbReference type="SUPFAM" id="SSF54211">
    <property type="entry name" value="Ribosomal protein S5 domain 2-like"/>
    <property type="match status" value="1"/>
</dbReference>
<dbReference type="InterPro" id="IPR020568">
    <property type="entry name" value="Ribosomal_Su5_D2-typ_SF"/>
</dbReference>
<keyword evidence="2" id="KW-1133">Transmembrane helix</keyword>
<protein>
    <recommendedName>
        <fullName evidence="1">endopeptidase La</fullName>
        <ecNumber evidence="1">3.4.21.53</ecNumber>
    </recommendedName>
</protein>
<comment type="similarity">
    <text evidence="1">Belongs to the peptidase S16 family.</text>
</comment>
<evidence type="ECO:0000313" key="5">
    <source>
        <dbReference type="EMBL" id="MFD1833642.1"/>
    </source>
</evidence>
<dbReference type="Pfam" id="PF05362">
    <property type="entry name" value="Lon_C"/>
    <property type="match status" value="1"/>
</dbReference>
<evidence type="ECO:0000256" key="1">
    <source>
        <dbReference type="PROSITE-ProRule" id="PRU01122"/>
    </source>
</evidence>
<gene>
    <name evidence="5" type="ORF">ACFSDA_01020</name>
</gene>
<feature type="transmembrane region" description="Helical" evidence="2">
    <location>
        <begin position="12"/>
        <end position="32"/>
    </location>
</feature>
<feature type="active site" evidence="1">
    <location>
        <position position="251"/>
    </location>
</feature>
<evidence type="ECO:0000313" key="6">
    <source>
        <dbReference type="Proteomes" id="UP001597280"/>
    </source>
</evidence>
<dbReference type="PANTHER" id="PTHR10046">
    <property type="entry name" value="ATP DEPENDENT LON PROTEASE FAMILY MEMBER"/>
    <property type="match status" value="1"/>
</dbReference>
<dbReference type="PROSITE" id="PS51786">
    <property type="entry name" value="LON_PROTEOLYTIC"/>
    <property type="match status" value="1"/>
</dbReference>
<feature type="domain" description="PDZ" evidence="3">
    <location>
        <begin position="126"/>
        <end position="208"/>
    </location>
</feature>
<dbReference type="RefSeq" id="WP_240811135.1">
    <property type="nucleotide sequence ID" value="NZ_BAAAIS010000001.1"/>
</dbReference>
<dbReference type="InterPro" id="IPR027065">
    <property type="entry name" value="Lon_Prtase"/>
</dbReference>
<comment type="caution">
    <text evidence="5">The sequence shown here is derived from an EMBL/GenBank/DDBJ whole genome shotgun (WGS) entry which is preliminary data.</text>
</comment>
<feature type="active site" evidence="1">
    <location>
        <position position="296"/>
    </location>
</feature>
<name>A0ABW4PTN6_9MICO</name>
<dbReference type="Gene3D" id="3.30.230.10">
    <property type="match status" value="1"/>
</dbReference>
<dbReference type="SUPFAM" id="SSF50156">
    <property type="entry name" value="PDZ domain-like"/>
    <property type="match status" value="1"/>
</dbReference>
<dbReference type="InterPro" id="IPR036034">
    <property type="entry name" value="PDZ_sf"/>
</dbReference>
<keyword evidence="1" id="KW-0378">Hydrolase</keyword>
<keyword evidence="2" id="KW-0812">Transmembrane</keyword>
<dbReference type="EC" id="3.4.21.53" evidence="1"/>
<dbReference type="Proteomes" id="UP001597280">
    <property type="component" value="Unassembled WGS sequence"/>
</dbReference>
<accession>A0ABW4PTN6</accession>
<feature type="domain" description="Lon proteolytic" evidence="4">
    <location>
        <begin position="243"/>
        <end position="344"/>
    </location>
</feature>
<keyword evidence="2" id="KW-0472">Membrane</keyword>
<dbReference type="SMART" id="SM00228">
    <property type="entry name" value="PDZ"/>
    <property type="match status" value="1"/>
</dbReference>
<dbReference type="InterPro" id="IPR008269">
    <property type="entry name" value="Lon_proteolytic"/>
</dbReference>
<evidence type="ECO:0000256" key="2">
    <source>
        <dbReference type="SAM" id="Phobius"/>
    </source>
</evidence>